<proteinExistence type="predicted"/>
<comment type="caution">
    <text evidence="1">The sequence shown here is derived from an EMBL/GenBank/DDBJ whole genome shotgun (WGS) entry which is preliminary data.</text>
</comment>
<sequence>MGKSIVDIRNMGDALRNTGYKNIESAVSEIIDNSVEAGAENIFVILREGVAASGRKVVTEIGFLDNGEGMNSDVLGSCLGIGASTRQARKGMGRFGVGLPQASLYACPEIEVYSWQGGVENAQKVYLDINKIKDGEQTEIEDPIQEAIPEPYASYIRYQTMLEAYDFSQSGTLVIWKKCDRINPKTRGPLTERLEFSLGQKFRYFIHDEVSKIKIVCDENPDAAIDIVPNDPLFLMEDNCVLCDPEEPKHIYKAGQKTNIEAPFELYTAKGTGTGEVEIPIKYINKNGHLATSPVTIRFSIVKNKFYDKTAFPNGDPGNYRLGKHAAKMEGISVVRARREIDFRRFDFYSVINKPQHRWWGCEIIFEPELDEVFGVSNNKQYVELKKVDVNDLDSDEVDISPIWDQLAATIIPTIKAMYAQNEETRKNTRTFDGNNNPSTEIINTVENDPATTDFDEEDEDVDVPSAEEVAETGKEELKELGYENPTDEQGTAFINNSVNFVYADKGERSPAFDYKAVLKTTVITINTSHKFYTSFLSKIYSNAEVKITFELFLASLIQSVRKTDSYQLVENDRLMTTWYNRLNNYISEQLNPRNTQ</sequence>
<dbReference type="Gene3D" id="3.30.565.10">
    <property type="entry name" value="Histidine kinase-like ATPase, C-terminal domain"/>
    <property type="match status" value="1"/>
</dbReference>
<dbReference type="EMBL" id="RHJS01000002">
    <property type="protein sequence ID" value="RRK34426.1"/>
    <property type="molecule type" value="Genomic_DNA"/>
</dbReference>
<dbReference type="SUPFAM" id="SSF55874">
    <property type="entry name" value="ATPase domain of HSP90 chaperone/DNA topoisomerase II/histidine kinase"/>
    <property type="match status" value="1"/>
</dbReference>
<gene>
    <name evidence="1" type="ORF">EBB54_26145</name>
</gene>
<keyword evidence="2" id="KW-1185">Reference proteome</keyword>
<dbReference type="AlphaFoldDB" id="A0A3R8R8K7"/>
<dbReference type="InterPro" id="IPR036890">
    <property type="entry name" value="HATPase_C_sf"/>
</dbReference>
<evidence type="ECO:0000313" key="1">
    <source>
        <dbReference type="EMBL" id="RRK34426.1"/>
    </source>
</evidence>
<evidence type="ECO:0000313" key="2">
    <source>
        <dbReference type="Proteomes" id="UP000274920"/>
    </source>
</evidence>
<name>A0A3R8R8K7_9FIRM</name>
<dbReference type="Pfam" id="PF13589">
    <property type="entry name" value="HATPase_c_3"/>
    <property type="match status" value="1"/>
</dbReference>
<organism evidence="1 2">
    <name type="scientific">Schaedlerella arabinosiphila</name>
    <dbReference type="NCBI Taxonomy" id="2044587"/>
    <lineage>
        <taxon>Bacteria</taxon>
        <taxon>Bacillati</taxon>
        <taxon>Bacillota</taxon>
        <taxon>Clostridia</taxon>
        <taxon>Lachnospirales</taxon>
        <taxon>Lachnospiraceae</taxon>
        <taxon>Schaedlerella</taxon>
    </lineage>
</organism>
<dbReference type="RefSeq" id="WP_125129556.1">
    <property type="nucleotide sequence ID" value="NZ_RHJS01000002.1"/>
</dbReference>
<dbReference type="Proteomes" id="UP000274920">
    <property type="component" value="Unassembled WGS sequence"/>
</dbReference>
<reference evidence="1" key="1">
    <citation type="submission" date="2018-10" db="EMBL/GenBank/DDBJ databases">
        <title>Schaedlerella arabinophila gen. nov. sp. nov., isolated from the mouse intestinal tract and comparative analysis with the genome of the closely related altered Schaedler flora strain ASF502.</title>
        <authorList>
            <person name="Miyake S."/>
            <person name="Soh M."/>
            <person name="Seedorf H."/>
        </authorList>
    </citation>
    <scope>NUCLEOTIDE SEQUENCE [LARGE SCALE GENOMIC DNA]</scope>
    <source>
        <strain evidence="1">DSM 106076</strain>
    </source>
</reference>
<accession>A0A3R8R8K7</accession>
<protein>
    <submittedName>
        <fullName evidence="1">ATPase</fullName>
    </submittedName>
</protein>